<evidence type="ECO:0000259" key="12">
    <source>
        <dbReference type="PROSITE" id="PS50011"/>
    </source>
</evidence>
<dbReference type="STRING" id="93759.A0A1R3IEY6"/>
<evidence type="ECO:0000259" key="13">
    <source>
        <dbReference type="PROSITE" id="PS50222"/>
    </source>
</evidence>
<evidence type="ECO:0000313" key="14">
    <source>
        <dbReference type="EMBL" id="OMO81143.1"/>
    </source>
</evidence>
<proteinExistence type="inferred from homology"/>
<protein>
    <recommendedName>
        <fullName evidence="2">non-specific serine/threonine protein kinase</fullName>
        <ecNumber evidence="2">2.7.11.1</ecNumber>
    </recommendedName>
</protein>
<evidence type="ECO:0000256" key="2">
    <source>
        <dbReference type="ARBA" id="ARBA00012513"/>
    </source>
</evidence>
<comment type="catalytic activity">
    <reaction evidence="10">
        <text>L-seryl-[protein] + ATP = O-phospho-L-seryl-[protein] + ADP + H(+)</text>
        <dbReference type="Rhea" id="RHEA:17989"/>
        <dbReference type="Rhea" id="RHEA-COMP:9863"/>
        <dbReference type="Rhea" id="RHEA-COMP:11604"/>
        <dbReference type="ChEBI" id="CHEBI:15378"/>
        <dbReference type="ChEBI" id="CHEBI:29999"/>
        <dbReference type="ChEBI" id="CHEBI:30616"/>
        <dbReference type="ChEBI" id="CHEBI:83421"/>
        <dbReference type="ChEBI" id="CHEBI:456216"/>
        <dbReference type="EC" id="2.7.11.1"/>
    </reaction>
</comment>
<evidence type="ECO:0000256" key="6">
    <source>
        <dbReference type="ARBA" id="ARBA00022741"/>
    </source>
</evidence>
<dbReference type="PROSITE" id="PS50011">
    <property type="entry name" value="PROTEIN_KINASE_DOM"/>
    <property type="match status" value="1"/>
</dbReference>
<keyword evidence="3" id="KW-0723">Serine/threonine-protein kinase</keyword>
<dbReference type="PROSITE" id="PS50222">
    <property type="entry name" value="EF_HAND_2"/>
    <property type="match status" value="1"/>
</dbReference>
<sequence length="537" mass="60711">MDSNHPNTGPALSPILEHEKDEIKTLIHSLMLSASPCIQSRLSEVLAVIGKHHFPKSCPSKGLTPKRFFWRPFQPLSLAKHIKALLVERLCGEPKVGLLSEDSGSKPEEALDKSFGFGNNFKAKYKLVKKLGRGAMGHVFSGRGRKDKLKDQPVAVKIIPKAKMKTSFCIEEVQREVKILKALSGHKHLLKFYEACEDENNVYIVTELYEGGDLWDRILPRGGMCSEEEAKAIVKQILSVVSFCHLQGIMHRDLKPENMLFTSGGEDAEIKLIDFGASDIIRQDLWSIGVITYHLLGGDWPFWAPTRSGTFELVRRSDPNFDDEPWPSVSPEAKDFVKRLLNKSEHKRMTAAGALAHRWLQDESHPVIPLDYLIYRLVNLYLHSNPLRCAAQKALSKAITEDQLIYLKAQFQLLEPNRDGSVSLENFKMALARNTTDIMDESWVSNIPSAMGSLADGKMYFEELCSAAIHIRHLEADEGWEQIVSTAFAHFEQQGNRVISHQEFCQVYIYIYVQSWILEGLKLFHPSKIVSETLMAS</sequence>
<dbReference type="GO" id="GO:0005524">
    <property type="term" value="F:ATP binding"/>
    <property type="evidence" value="ECO:0007669"/>
    <property type="project" value="UniProtKB-UniRule"/>
</dbReference>
<dbReference type="InterPro" id="IPR011009">
    <property type="entry name" value="Kinase-like_dom_sf"/>
</dbReference>
<comment type="similarity">
    <text evidence="1">Belongs to the protein kinase superfamily. CAMK Ser/Thr protein kinase family. CaMK subfamily.</text>
</comment>
<dbReference type="Gene3D" id="1.10.510.10">
    <property type="entry name" value="Transferase(Phosphotransferase) domain 1"/>
    <property type="match status" value="2"/>
</dbReference>
<dbReference type="EMBL" id="AWUE01018338">
    <property type="protein sequence ID" value="OMO81143.1"/>
    <property type="molecule type" value="Genomic_DNA"/>
</dbReference>
<dbReference type="InterPro" id="IPR011992">
    <property type="entry name" value="EF-hand-dom_pair"/>
</dbReference>
<dbReference type="Proteomes" id="UP000187203">
    <property type="component" value="Unassembled WGS sequence"/>
</dbReference>
<keyword evidence="5" id="KW-0808">Transferase</keyword>
<feature type="domain" description="Protein kinase" evidence="12">
    <location>
        <begin position="125"/>
        <end position="360"/>
    </location>
</feature>
<dbReference type="Pfam" id="PF00069">
    <property type="entry name" value="Pkinase"/>
    <property type="match status" value="2"/>
</dbReference>
<dbReference type="PROSITE" id="PS00108">
    <property type="entry name" value="PROTEIN_KINASE_ST"/>
    <property type="match status" value="1"/>
</dbReference>
<keyword evidence="6 11" id="KW-0547">Nucleotide-binding</keyword>
<dbReference type="PANTHER" id="PTHR24349">
    <property type="entry name" value="SERINE/THREONINE-PROTEIN KINASE"/>
    <property type="match status" value="1"/>
</dbReference>
<evidence type="ECO:0000256" key="10">
    <source>
        <dbReference type="ARBA" id="ARBA00048679"/>
    </source>
</evidence>
<dbReference type="InterPro" id="IPR050205">
    <property type="entry name" value="CDPK_Ser/Thr_kinases"/>
</dbReference>
<accession>A0A1R3IEY6</accession>
<feature type="binding site" evidence="11">
    <location>
        <position position="157"/>
    </location>
    <ligand>
        <name>ATP</name>
        <dbReference type="ChEBI" id="CHEBI:30616"/>
    </ligand>
</feature>
<dbReference type="PROSITE" id="PS00107">
    <property type="entry name" value="PROTEIN_KINASE_ATP"/>
    <property type="match status" value="1"/>
</dbReference>
<comment type="caution">
    <text evidence="14">The sequence shown here is derived from an EMBL/GenBank/DDBJ whole genome shotgun (WGS) entry which is preliminary data.</text>
</comment>
<evidence type="ECO:0000256" key="8">
    <source>
        <dbReference type="ARBA" id="ARBA00022840"/>
    </source>
</evidence>
<dbReference type="CDD" id="cd05117">
    <property type="entry name" value="STKc_CAMK"/>
    <property type="match status" value="1"/>
</dbReference>
<reference evidence="15" key="1">
    <citation type="submission" date="2013-09" db="EMBL/GenBank/DDBJ databases">
        <title>Corchorus olitorius genome sequencing.</title>
        <authorList>
            <person name="Alam M."/>
            <person name="Haque M.S."/>
            <person name="Islam M.S."/>
            <person name="Emdad E.M."/>
            <person name="Islam M.M."/>
            <person name="Ahmed B."/>
            <person name="Halim A."/>
            <person name="Hossen Q.M.M."/>
            <person name="Hossain M.Z."/>
            <person name="Ahmed R."/>
            <person name="Khan M.M."/>
            <person name="Islam R."/>
            <person name="Rashid M.M."/>
            <person name="Khan S.A."/>
            <person name="Rahman M.S."/>
            <person name="Alam M."/>
            <person name="Yahiya A.S."/>
            <person name="Khan M.S."/>
            <person name="Azam M.S."/>
            <person name="Haque T."/>
            <person name="Lashkar M.Z.H."/>
            <person name="Akhand A.I."/>
            <person name="Morshed G."/>
            <person name="Roy S."/>
            <person name="Uddin K.S."/>
            <person name="Rabeya T."/>
            <person name="Hossain A.S."/>
            <person name="Chowdhury A."/>
            <person name="Snigdha A.R."/>
            <person name="Mortoza M.S."/>
            <person name="Matin S.A."/>
            <person name="Hoque S.M.E."/>
            <person name="Islam M.K."/>
            <person name="Roy D.K."/>
            <person name="Haider R."/>
            <person name="Moosa M.M."/>
            <person name="Elias S.M."/>
            <person name="Hasan A.M."/>
            <person name="Jahan S."/>
            <person name="Shafiuddin M."/>
            <person name="Mahmood N."/>
            <person name="Shommy N.S."/>
        </authorList>
    </citation>
    <scope>NUCLEOTIDE SEQUENCE [LARGE SCALE GENOMIC DNA]</scope>
    <source>
        <strain evidence="15">cv. O-4</strain>
    </source>
</reference>
<keyword evidence="8 11" id="KW-0067">ATP-binding</keyword>
<keyword evidence="4" id="KW-0597">Phosphoprotein</keyword>
<evidence type="ECO:0000256" key="1">
    <source>
        <dbReference type="ARBA" id="ARBA00005354"/>
    </source>
</evidence>
<dbReference type="OrthoDB" id="40902at2759"/>
<gene>
    <name evidence="14" type="ORF">COLO4_23735</name>
</gene>
<comment type="catalytic activity">
    <reaction evidence="9">
        <text>L-threonyl-[protein] + ATP = O-phospho-L-threonyl-[protein] + ADP + H(+)</text>
        <dbReference type="Rhea" id="RHEA:46608"/>
        <dbReference type="Rhea" id="RHEA-COMP:11060"/>
        <dbReference type="Rhea" id="RHEA-COMP:11605"/>
        <dbReference type="ChEBI" id="CHEBI:15378"/>
        <dbReference type="ChEBI" id="CHEBI:30013"/>
        <dbReference type="ChEBI" id="CHEBI:30616"/>
        <dbReference type="ChEBI" id="CHEBI:61977"/>
        <dbReference type="ChEBI" id="CHEBI:456216"/>
        <dbReference type="EC" id="2.7.11.1"/>
    </reaction>
</comment>
<evidence type="ECO:0000313" key="15">
    <source>
        <dbReference type="Proteomes" id="UP000187203"/>
    </source>
</evidence>
<name>A0A1R3IEY6_9ROSI</name>
<dbReference type="InterPro" id="IPR008271">
    <property type="entry name" value="Ser/Thr_kinase_AS"/>
</dbReference>
<dbReference type="SMART" id="SM00220">
    <property type="entry name" value="S_TKc"/>
    <property type="match status" value="1"/>
</dbReference>
<dbReference type="InterPro" id="IPR017441">
    <property type="entry name" value="Protein_kinase_ATP_BS"/>
</dbReference>
<dbReference type="InterPro" id="IPR000719">
    <property type="entry name" value="Prot_kinase_dom"/>
</dbReference>
<organism evidence="14 15">
    <name type="scientific">Corchorus olitorius</name>
    <dbReference type="NCBI Taxonomy" id="93759"/>
    <lineage>
        <taxon>Eukaryota</taxon>
        <taxon>Viridiplantae</taxon>
        <taxon>Streptophyta</taxon>
        <taxon>Embryophyta</taxon>
        <taxon>Tracheophyta</taxon>
        <taxon>Spermatophyta</taxon>
        <taxon>Magnoliopsida</taxon>
        <taxon>eudicotyledons</taxon>
        <taxon>Gunneridae</taxon>
        <taxon>Pentapetalae</taxon>
        <taxon>rosids</taxon>
        <taxon>malvids</taxon>
        <taxon>Malvales</taxon>
        <taxon>Malvaceae</taxon>
        <taxon>Grewioideae</taxon>
        <taxon>Apeibeae</taxon>
        <taxon>Corchorus</taxon>
    </lineage>
</organism>
<evidence type="ECO:0000256" key="4">
    <source>
        <dbReference type="ARBA" id="ARBA00022553"/>
    </source>
</evidence>
<dbReference type="GO" id="GO:0004674">
    <property type="term" value="F:protein serine/threonine kinase activity"/>
    <property type="evidence" value="ECO:0007669"/>
    <property type="project" value="UniProtKB-KW"/>
</dbReference>
<keyword evidence="15" id="KW-1185">Reference proteome</keyword>
<evidence type="ECO:0000256" key="5">
    <source>
        <dbReference type="ARBA" id="ARBA00022679"/>
    </source>
</evidence>
<dbReference type="Gene3D" id="1.10.238.10">
    <property type="entry name" value="EF-hand"/>
    <property type="match status" value="1"/>
</dbReference>
<evidence type="ECO:0000256" key="3">
    <source>
        <dbReference type="ARBA" id="ARBA00022527"/>
    </source>
</evidence>
<dbReference type="EC" id="2.7.11.1" evidence="2"/>
<evidence type="ECO:0000256" key="9">
    <source>
        <dbReference type="ARBA" id="ARBA00047899"/>
    </source>
</evidence>
<keyword evidence="7" id="KW-0418">Kinase</keyword>
<dbReference type="FunFam" id="1.10.238.10:FF:000085">
    <property type="entry name" value="CDPK-related kinase 1"/>
    <property type="match status" value="1"/>
</dbReference>
<evidence type="ECO:0000256" key="11">
    <source>
        <dbReference type="PROSITE-ProRule" id="PRU10141"/>
    </source>
</evidence>
<dbReference type="SUPFAM" id="SSF47473">
    <property type="entry name" value="EF-hand"/>
    <property type="match status" value="1"/>
</dbReference>
<dbReference type="AlphaFoldDB" id="A0A1R3IEY6"/>
<evidence type="ECO:0000256" key="7">
    <source>
        <dbReference type="ARBA" id="ARBA00022777"/>
    </source>
</evidence>
<dbReference type="InterPro" id="IPR002048">
    <property type="entry name" value="EF_hand_dom"/>
</dbReference>
<dbReference type="SUPFAM" id="SSF56112">
    <property type="entry name" value="Protein kinase-like (PK-like)"/>
    <property type="match status" value="1"/>
</dbReference>
<feature type="domain" description="EF-hand" evidence="13">
    <location>
        <begin position="402"/>
        <end position="437"/>
    </location>
</feature>
<dbReference type="GO" id="GO:0005509">
    <property type="term" value="F:calcium ion binding"/>
    <property type="evidence" value="ECO:0007669"/>
    <property type="project" value="InterPro"/>
</dbReference>